<name>A0ABD0L7R4_9CAEN</name>
<dbReference type="Gene3D" id="3.40.30.10">
    <property type="entry name" value="Glutaredoxin"/>
    <property type="match status" value="1"/>
</dbReference>
<dbReference type="PROSITE" id="PS50405">
    <property type="entry name" value="GST_CTER"/>
    <property type="match status" value="1"/>
</dbReference>
<feature type="domain" description="GST C-terminal" evidence="2">
    <location>
        <begin position="10"/>
        <end position="131"/>
    </location>
</feature>
<dbReference type="InterPro" id="IPR050213">
    <property type="entry name" value="GST_superfamily"/>
</dbReference>
<dbReference type="InterPro" id="IPR004046">
    <property type="entry name" value="GST_C"/>
</dbReference>
<dbReference type="InterPro" id="IPR036249">
    <property type="entry name" value="Thioredoxin-like_sf"/>
</dbReference>
<feature type="domain" description="GST N-terminal" evidence="1">
    <location>
        <begin position="2"/>
        <end position="94"/>
    </location>
</feature>
<evidence type="ECO:0000313" key="4">
    <source>
        <dbReference type="Proteomes" id="UP001519460"/>
    </source>
</evidence>
<keyword evidence="4" id="KW-1185">Reference proteome</keyword>
<dbReference type="EMBL" id="JACVVK020000074">
    <property type="protein sequence ID" value="KAK7495518.1"/>
    <property type="molecule type" value="Genomic_DNA"/>
</dbReference>
<dbReference type="InterPro" id="IPR036282">
    <property type="entry name" value="Glutathione-S-Trfase_C_sf"/>
</dbReference>
<proteinExistence type="predicted"/>
<protein>
    <recommendedName>
        <fullName evidence="5">Glutathione S-transferase</fullName>
    </recommendedName>
</protein>
<dbReference type="Proteomes" id="UP001519460">
    <property type="component" value="Unassembled WGS sequence"/>
</dbReference>
<evidence type="ECO:0000259" key="1">
    <source>
        <dbReference type="PROSITE" id="PS50404"/>
    </source>
</evidence>
<dbReference type="PANTHER" id="PTHR11571">
    <property type="entry name" value="GLUTATHIONE S-TRANSFERASE"/>
    <property type="match status" value="1"/>
</dbReference>
<gene>
    <name evidence="3" type="ORF">BaRGS_00013216</name>
</gene>
<organism evidence="3 4">
    <name type="scientific">Batillaria attramentaria</name>
    <dbReference type="NCBI Taxonomy" id="370345"/>
    <lineage>
        <taxon>Eukaryota</taxon>
        <taxon>Metazoa</taxon>
        <taxon>Spiralia</taxon>
        <taxon>Lophotrochozoa</taxon>
        <taxon>Mollusca</taxon>
        <taxon>Gastropoda</taxon>
        <taxon>Caenogastropoda</taxon>
        <taxon>Sorbeoconcha</taxon>
        <taxon>Cerithioidea</taxon>
        <taxon>Batillariidae</taxon>
        <taxon>Batillaria</taxon>
    </lineage>
</organism>
<dbReference type="Gene3D" id="1.20.1050.10">
    <property type="match status" value="1"/>
</dbReference>
<dbReference type="InterPro" id="IPR010987">
    <property type="entry name" value="Glutathione-S-Trfase_C-like"/>
</dbReference>
<evidence type="ECO:0000313" key="3">
    <source>
        <dbReference type="EMBL" id="KAK7495518.1"/>
    </source>
</evidence>
<comment type="caution">
    <text evidence="3">The sequence shown here is derived from an EMBL/GenBank/DDBJ whole genome shotgun (WGS) entry which is preliminary data.</text>
</comment>
<dbReference type="Pfam" id="PF14497">
    <property type="entry name" value="GST_C_3"/>
    <property type="match status" value="1"/>
</dbReference>
<dbReference type="SUPFAM" id="SSF47616">
    <property type="entry name" value="GST C-terminal domain-like"/>
    <property type="match status" value="1"/>
</dbReference>
<reference evidence="3 4" key="1">
    <citation type="journal article" date="2023" name="Sci. Data">
        <title>Genome assembly of the Korean intertidal mud-creeper Batillaria attramentaria.</title>
        <authorList>
            <person name="Patra A.K."/>
            <person name="Ho P.T."/>
            <person name="Jun S."/>
            <person name="Lee S.J."/>
            <person name="Kim Y."/>
            <person name="Won Y.J."/>
        </authorList>
    </citation>
    <scope>NUCLEOTIDE SEQUENCE [LARGE SCALE GENOMIC DNA]</scope>
    <source>
        <strain evidence="3">Wonlab-2016</strain>
    </source>
</reference>
<sequence length="131" mass="15769">MADIKLVYFDIRGRAEMLRLMFQASGTKYDEQRIQFGEEWAREKPRFYGSTNLDTLRIDEVTNLFDDQLRVIGRYRWLSLADFYLYDMTENLLWLKKDALQPFPLLQKLRQNVEADPKIKAYLATRKQTEY</sequence>
<dbReference type="AlphaFoldDB" id="A0ABD0L7R4"/>
<evidence type="ECO:0000259" key="2">
    <source>
        <dbReference type="PROSITE" id="PS50405"/>
    </source>
</evidence>
<dbReference type="SUPFAM" id="SSF52833">
    <property type="entry name" value="Thioredoxin-like"/>
    <property type="match status" value="1"/>
</dbReference>
<accession>A0ABD0L7R4</accession>
<evidence type="ECO:0008006" key="5">
    <source>
        <dbReference type="Google" id="ProtNLM"/>
    </source>
</evidence>
<dbReference type="PROSITE" id="PS50404">
    <property type="entry name" value="GST_NTER"/>
    <property type="match status" value="1"/>
</dbReference>
<dbReference type="InterPro" id="IPR004045">
    <property type="entry name" value="Glutathione_S-Trfase_N"/>
</dbReference>